<gene>
    <name evidence="5" type="ORF">DEM34_05310</name>
</gene>
<evidence type="ECO:0000313" key="5">
    <source>
        <dbReference type="EMBL" id="PWG64303.1"/>
    </source>
</evidence>
<dbReference type="InterPro" id="IPR008816">
    <property type="entry name" value="Gly_zipper_2TM_dom"/>
</dbReference>
<accession>A0A2U2N5E4</accession>
<proteinExistence type="predicted"/>
<dbReference type="NCBIfam" id="NF008437">
    <property type="entry name" value="PRK11280.1"/>
    <property type="match status" value="1"/>
</dbReference>
<dbReference type="Pfam" id="PF05433">
    <property type="entry name" value="Rick_17kDa_Anti"/>
    <property type="match status" value="1"/>
</dbReference>
<evidence type="ECO:0000256" key="1">
    <source>
        <dbReference type="ARBA" id="ARBA00004370"/>
    </source>
</evidence>
<reference evidence="5 6" key="1">
    <citation type="submission" date="2018-05" db="EMBL/GenBank/DDBJ databases">
        <title>Spiribacter halobius sp. nov., a moderately halophilic bacterium isolated from marine solar saltern.</title>
        <authorList>
            <person name="Zheng W.-S."/>
            <person name="Lu D.-C."/>
            <person name="Du Z.-J."/>
        </authorList>
    </citation>
    <scope>NUCLEOTIDE SEQUENCE [LARGE SCALE GENOMIC DNA]</scope>
    <source>
        <strain evidence="5 6">E85</strain>
    </source>
</reference>
<feature type="chain" id="PRO_5015452100" description="Glycine zipper 2TM domain-containing protein" evidence="3">
    <location>
        <begin position="23"/>
        <end position="175"/>
    </location>
</feature>
<feature type="signal peptide" evidence="3">
    <location>
        <begin position="1"/>
        <end position="22"/>
    </location>
</feature>
<organism evidence="5 6">
    <name type="scientific">Sediminicurvatus halobius</name>
    <dbReference type="NCBI Taxonomy" id="2182432"/>
    <lineage>
        <taxon>Bacteria</taxon>
        <taxon>Pseudomonadati</taxon>
        <taxon>Pseudomonadota</taxon>
        <taxon>Gammaproteobacteria</taxon>
        <taxon>Chromatiales</taxon>
        <taxon>Ectothiorhodospiraceae</taxon>
        <taxon>Sediminicurvatus</taxon>
    </lineage>
</organism>
<evidence type="ECO:0000259" key="4">
    <source>
        <dbReference type="Pfam" id="PF05433"/>
    </source>
</evidence>
<dbReference type="PANTHER" id="PTHR35603:SF2">
    <property type="entry name" value="OUTER MEMBRANE LIPOPROTEIN"/>
    <property type="match status" value="1"/>
</dbReference>
<keyword evidence="6" id="KW-1185">Reference proteome</keyword>
<dbReference type="OrthoDB" id="8909257at2"/>
<dbReference type="PANTHER" id="PTHR35603">
    <property type="match status" value="1"/>
</dbReference>
<name>A0A2U2N5E4_9GAMM</name>
<dbReference type="Proteomes" id="UP000245474">
    <property type="component" value="Unassembled WGS sequence"/>
</dbReference>
<sequence length="175" mass="19392">MIRPITVLGLAAALVLPGAALAGGDRHVHYTWAPVTHVEPVTRDVRVTTPREECWDERVTYVEEPERNRAGLVVGGIIGGIAGNQIGGGDGRRVATVAGTILGAGIGDELANRDRHARVHDRWETRCEVVEEVHWESRTIGYDVHYRYDGEEYVVRTDRRPGDRVRLRVGVTPEL</sequence>
<dbReference type="InterPro" id="IPR051407">
    <property type="entry name" value="Bact_OM_lipoprot/Surf_antigen"/>
</dbReference>
<dbReference type="AlphaFoldDB" id="A0A2U2N5E4"/>
<feature type="domain" description="Glycine zipper 2TM" evidence="4">
    <location>
        <begin position="71"/>
        <end position="109"/>
    </location>
</feature>
<keyword evidence="3" id="KW-0732">Signal</keyword>
<dbReference type="EMBL" id="QFFI01000006">
    <property type="protein sequence ID" value="PWG64303.1"/>
    <property type="molecule type" value="Genomic_DNA"/>
</dbReference>
<evidence type="ECO:0000313" key="6">
    <source>
        <dbReference type="Proteomes" id="UP000245474"/>
    </source>
</evidence>
<dbReference type="RefSeq" id="WP_109677004.1">
    <property type="nucleotide sequence ID" value="NZ_CP086615.1"/>
</dbReference>
<comment type="caution">
    <text evidence="5">The sequence shown here is derived from an EMBL/GenBank/DDBJ whole genome shotgun (WGS) entry which is preliminary data.</text>
</comment>
<evidence type="ECO:0000256" key="2">
    <source>
        <dbReference type="ARBA" id="ARBA00023136"/>
    </source>
</evidence>
<dbReference type="GO" id="GO:0019867">
    <property type="term" value="C:outer membrane"/>
    <property type="evidence" value="ECO:0007669"/>
    <property type="project" value="InterPro"/>
</dbReference>
<protein>
    <recommendedName>
        <fullName evidence="4">Glycine zipper 2TM domain-containing protein</fullName>
    </recommendedName>
</protein>
<evidence type="ECO:0000256" key="3">
    <source>
        <dbReference type="SAM" id="SignalP"/>
    </source>
</evidence>
<comment type="subcellular location">
    <subcellularLocation>
        <location evidence="1">Membrane</location>
    </subcellularLocation>
</comment>
<keyword evidence="2" id="KW-0472">Membrane</keyword>